<comment type="caution">
    <text evidence="5">The sequence shown here is derived from an EMBL/GenBank/DDBJ whole genome shotgun (WGS) entry which is preliminary data.</text>
</comment>
<dbReference type="InterPro" id="IPR037522">
    <property type="entry name" value="HD_GYP_dom"/>
</dbReference>
<name>A0A927FTP2_9HYPH</name>
<evidence type="ECO:0000259" key="3">
    <source>
        <dbReference type="PROSITE" id="PS51831"/>
    </source>
</evidence>
<dbReference type="PROSITE" id="PS51832">
    <property type="entry name" value="HD_GYP"/>
    <property type="match status" value="1"/>
</dbReference>
<dbReference type="PROSITE" id="PS50110">
    <property type="entry name" value="RESPONSE_REGULATORY"/>
    <property type="match status" value="1"/>
</dbReference>
<dbReference type="Pfam" id="PF00072">
    <property type="entry name" value="Response_reg"/>
    <property type="match status" value="1"/>
</dbReference>
<reference evidence="5" key="1">
    <citation type="submission" date="2020-09" db="EMBL/GenBank/DDBJ databases">
        <title>Genome seq and assembly of Devosia sp.</title>
        <authorList>
            <person name="Chhetri G."/>
        </authorList>
    </citation>
    <scope>NUCLEOTIDE SEQUENCE</scope>
    <source>
        <strain evidence="5">PTR5</strain>
    </source>
</reference>
<dbReference type="SMART" id="SM00471">
    <property type="entry name" value="HDc"/>
    <property type="match status" value="1"/>
</dbReference>
<dbReference type="RefSeq" id="WP_191774994.1">
    <property type="nucleotide sequence ID" value="NZ_JACYFU010000002.1"/>
</dbReference>
<evidence type="ECO:0000313" key="6">
    <source>
        <dbReference type="Proteomes" id="UP000654108"/>
    </source>
</evidence>
<keyword evidence="6" id="KW-1185">Reference proteome</keyword>
<dbReference type="PANTHER" id="PTHR45228">
    <property type="entry name" value="CYCLIC DI-GMP PHOSPHODIESTERASE TM_0186-RELATED"/>
    <property type="match status" value="1"/>
</dbReference>
<dbReference type="PROSITE" id="PS51831">
    <property type="entry name" value="HD"/>
    <property type="match status" value="1"/>
</dbReference>
<evidence type="ECO:0000256" key="1">
    <source>
        <dbReference type="PROSITE-ProRule" id="PRU00169"/>
    </source>
</evidence>
<feature type="domain" description="HD-GYP" evidence="4">
    <location>
        <begin position="146"/>
        <end position="343"/>
    </location>
</feature>
<dbReference type="CDD" id="cd17551">
    <property type="entry name" value="REC_RpfG-like"/>
    <property type="match status" value="1"/>
</dbReference>
<dbReference type="EMBL" id="JACYFU010000002">
    <property type="protein sequence ID" value="MBD8065816.1"/>
    <property type="molecule type" value="Genomic_DNA"/>
</dbReference>
<organism evidence="5 6">
    <name type="scientific">Devosia oryzisoli</name>
    <dbReference type="NCBI Taxonomy" id="2774138"/>
    <lineage>
        <taxon>Bacteria</taxon>
        <taxon>Pseudomonadati</taxon>
        <taxon>Pseudomonadota</taxon>
        <taxon>Alphaproteobacteria</taxon>
        <taxon>Hyphomicrobiales</taxon>
        <taxon>Devosiaceae</taxon>
        <taxon>Devosia</taxon>
    </lineage>
</organism>
<dbReference type="SUPFAM" id="SSF109604">
    <property type="entry name" value="HD-domain/PDEase-like"/>
    <property type="match status" value="1"/>
</dbReference>
<feature type="modified residue" description="4-aspartylphosphate" evidence="1">
    <location>
        <position position="52"/>
    </location>
</feature>
<dbReference type="InterPro" id="IPR003607">
    <property type="entry name" value="HD/PDEase_dom"/>
</dbReference>
<dbReference type="Pfam" id="PF13487">
    <property type="entry name" value="HD_5"/>
    <property type="match status" value="1"/>
</dbReference>
<dbReference type="PANTHER" id="PTHR45228:SF1">
    <property type="entry name" value="CYCLIC DI-GMP PHOSPHODIESTERASE TM_0186"/>
    <property type="match status" value="1"/>
</dbReference>
<dbReference type="Gene3D" id="1.10.3210.10">
    <property type="entry name" value="Hypothetical protein af1432"/>
    <property type="match status" value="1"/>
</dbReference>
<dbReference type="InterPro" id="IPR001789">
    <property type="entry name" value="Sig_transdc_resp-reg_receiver"/>
</dbReference>
<evidence type="ECO:0000313" key="5">
    <source>
        <dbReference type="EMBL" id="MBD8065816.1"/>
    </source>
</evidence>
<accession>A0A927FTP2</accession>
<dbReference type="InterPro" id="IPR011006">
    <property type="entry name" value="CheY-like_superfamily"/>
</dbReference>
<evidence type="ECO:0000259" key="4">
    <source>
        <dbReference type="PROSITE" id="PS51832"/>
    </source>
</evidence>
<keyword evidence="1" id="KW-0597">Phosphoprotein</keyword>
<sequence>MRLLIVDDSRSSLALIAAILREAVIGEVELCLNPVEALEKCAQTQFDLVVVDNIMPEMDGVAFTAALRARPAYHIVPIVMVTSDLDASVRIEAIKAGATDFLHKPFDPTELQARAANLLALRQAQVELADRANWLAREVERATAHLLAREEEIISRLGRAIEYRDGDTGEHVSRVALISRMIAEGVGLSAERCRMIYLAAPLHDIGKIGIADAILTKPGKLSPDEMAKMREHVTIGARILGNGDSELIRTAELIAQSHHERWDGGGYPDQLSQTDIPIEARIVAIADVFDALCSERSYKAAWPIEKAYAEIVRSSGSHFDPKCVTAFRAKWPEIMALMQSAPVADAADF</sequence>
<evidence type="ECO:0000259" key="2">
    <source>
        <dbReference type="PROSITE" id="PS50110"/>
    </source>
</evidence>
<dbReference type="Proteomes" id="UP000654108">
    <property type="component" value="Unassembled WGS sequence"/>
</dbReference>
<dbReference type="InterPro" id="IPR006674">
    <property type="entry name" value="HD_domain"/>
</dbReference>
<dbReference type="Gene3D" id="3.40.50.2300">
    <property type="match status" value="1"/>
</dbReference>
<dbReference type="InterPro" id="IPR052020">
    <property type="entry name" value="Cyclic_di-GMP/3'3'-cGAMP_PDE"/>
</dbReference>
<proteinExistence type="predicted"/>
<dbReference type="SMART" id="SM00448">
    <property type="entry name" value="REC"/>
    <property type="match status" value="1"/>
</dbReference>
<protein>
    <submittedName>
        <fullName evidence="5">Response regulator</fullName>
    </submittedName>
</protein>
<dbReference type="CDD" id="cd00077">
    <property type="entry name" value="HDc"/>
    <property type="match status" value="1"/>
</dbReference>
<feature type="domain" description="HD" evidence="3">
    <location>
        <begin position="168"/>
        <end position="292"/>
    </location>
</feature>
<dbReference type="AlphaFoldDB" id="A0A927FTP2"/>
<dbReference type="SUPFAM" id="SSF52172">
    <property type="entry name" value="CheY-like"/>
    <property type="match status" value="1"/>
</dbReference>
<feature type="domain" description="Response regulatory" evidence="2">
    <location>
        <begin position="2"/>
        <end position="119"/>
    </location>
</feature>
<dbReference type="GO" id="GO:0000160">
    <property type="term" value="P:phosphorelay signal transduction system"/>
    <property type="evidence" value="ECO:0007669"/>
    <property type="project" value="InterPro"/>
</dbReference>
<dbReference type="GO" id="GO:0008081">
    <property type="term" value="F:phosphoric diester hydrolase activity"/>
    <property type="evidence" value="ECO:0007669"/>
    <property type="project" value="UniProtKB-ARBA"/>
</dbReference>
<gene>
    <name evidence="5" type="ORF">IC608_10040</name>
</gene>